<accession>A0A1S8LWR2</accession>
<gene>
    <name evidence="1" type="ORF">CROST_016800</name>
</gene>
<dbReference type="RefSeq" id="WP_077834965.1">
    <property type="nucleotide sequence ID" value="NZ_CP096983.1"/>
</dbReference>
<organism evidence="1 2">
    <name type="scientific">Clostridium felsineum</name>
    <dbReference type="NCBI Taxonomy" id="36839"/>
    <lineage>
        <taxon>Bacteria</taxon>
        <taxon>Bacillati</taxon>
        <taxon>Bacillota</taxon>
        <taxon>Clostridia</taxon>
        <taxon>Eubacteriales</taxon>
        <taxon>Clostridiaceae</taxon>
        <taxon>Clostridium</taxon>
    </lineage>
</organism>
<dbReference type="KEGG" id="crw:CROST_016800"/>
<dbReference type="STRING" id="84029.CROST_11480"/>
<evidence type="ECO:0000313" key="2">
    <source>
        <dbReference type="Proteomes" id="UP000190951"/>
    </source>
</evidence>
<name>A0A1S8LWR2_9CLOT</name>
<evidence type="ECO:0000313" key="1">
    <source>
        <dbReference type="EMBL" id="URZ10964.1"/>
    </source>
</evidence>
<sequence>MRIRKINIRGFREEAREFFTGKKIRNISFDYRNKKIIAVGFIGVCVLFVVVSIIVYVHSKSVSRENLKHINAVSIASPDVVNKQYIKDSINKLSPYEEKLMNRVVEKNKKTNSFNKDDLEINDYLDDLQDYKKKSSDELNKLQGVTSSTETATYKNNIIKEYQVFVDGLNHEINYINEKLKGNNSPEIDVAKEDYKQLINIYKENDKELVKIQGMYK</sequence>
<keyword evidence="2" id="KW-1185">Reference proteome</keyword>
<protein>
    <submittedName>
        <fullName evidence="1">Uncharacterized protein</fullName>
    </submittedName>
</protein>
<proteinExistence type="predicted"/>
<dbReference type="Proteomes" id="UP000190951">
    <property type="component" value="Chromosome"/>
</dbReference>
<dbReference type="AlphaFoldDB" id="A0A1S8LWR2"/>
<dbReference type="EMBL" id="CP096983">
    <property type="protein sequence ID" value="URZ10964.1"/>
    <property type="molecule type" value="Genomic_DNA"/>
</dbReference>
<reference evidence="1 2" key="1">
    <citation type="submission" date="2022-04" db="EMBL/GenBank/DDBJ databases">
        <title>Genome sequence of C. roseum typestrain.</title>
        <authorList>
            <person name="Poehlein A."/>
            <person name="Schoch T."/>
            <person name="Duerre P."/>
            <person name="Daniel R."/>
        </authorList>
    </citation>
    <scope>NUCLEOTIDE SEQUENCE [LARGE SCALE GENOMIC DNA]</scope>
    <source>
        <strain evidence="1 2">DSM 7320</strain>
    </source>
</reference>